<keyword evidence="3" id="KW-0472">Membrane</keyword>
<feature type="domain" description="Peptidase M41 FtsH extracellular" evidence="4">
    <location>
        <begin position="10"/>
        <end position="72"/>
    </location>
</feature>
<evidence type="ECO:0000313" key="6">
    <source>
        <dbReference type="Proteomes" id="UP000722050"/>
    </source>
</evidence>
<dbReference type="GO" id="GO:0016020">
    <property type="term" value="C:membrane"/>
    <property type="evidence" value="ECO:0007669"/>
    <property type="project" value="InterPro"/>
</dbReference>
<keyword evidence="1" id="KW-0645">Protease</keyword>
<gene>
    <name evidence="5" type="ORF">HXM71_06400</name>
</gene>
<evidence type="ECO:0000256" key="1">
    <source>
        <dbReference type="ARBA" id="ARBA00022670"/>
    </source>
</evidence>
<feature type="transmembrane region" description="Helical" evidence="3">
    <location>
        <begin position="7"/>
        <end position="25"/>
    </location>
</feature>
<feature type="non-terminal residue" evidence="5">
    <location>
        <position position="73"/>
    </location>
</feature>
<comment type="caution">
    <text evidence="5">The sequence shown here is derived from an EMBL/GenBank/DDBJ whole genome shotgun (WGS) entry which is preliminary data.</text>
</comment>
<evidence type="ECO:0000256" key="3">
    <source>
        <dbReference type="SAM" id="Phobius"/>
    </source>
</evidence>
<keyword evidence="2" id="KW-0378">Hydrolase</keyword>
<keyword evidence="3" id="KW-1133">Transmembrane helix</keyword>
<proteinExistence type="predicted"/>
<dbReference type="Pfam" id="PF06480">
    <property type="entry name" value="FtsH_ext"/>
    <property type="match status" value="1"/>
</dbReference>
<evidence type="ECO:0000313" key="5">
    <source>
        <dbReference type="EMBL" id="MBF1352728.1"/>
    </source>
</evidence>
<dbReference type="InterPro" id="IPR011546">
    <property type="entry name" value="Pept_M41_FtsH_extracell"/>
</dbReference>
<reference evidence="5" key="1">
    <citation type="submission" date="2020-04" db="EMBL/GenBank/DDBJ databases">
        <title>Deep metagenomics examines the oral microbiome during advanced dental caries in children, revealing novel taxa and co-occurrences with host molecules.</title>
        <authorList>
            <person name="Baker J.L."/>
            <person name="Morton J.T."/>
            <person name="Dinis M."/>
            <person name="Alvarez R."/>
            <person name="Tran N.C."/>
            <person name="Knight R."/>
            <person name="Edlund A."/>
        </authorList>
    </citation>
    <scope>NUCLEOTIDE SEQUENCE</scope>
    <source>
        <strain evidence="5">JCVI_24_bin.8</strain>
    </source>
</reference>
<dbReference type="GO" id="GO:0004222">
    <property type="term" value="F:metalloendopeptidase activity"/>
    <property type="evidence" value="ECO:0007669"/>
    <property type="project" value="InterPro"/>
</dbReference>
<dbReference type="Proteomes" id="UP000722050">
    <property type="component" value="Unassembled WGS sequence"/>
</dbReference>
<dbReference type="EMBL" id="JABZQH010000250">
    <property type="protein sequence ID" value="MBF1352728.1"/>
    <property type="molecule type" value="Genomic_DNA"/>
</dbReference>
<evidence type="ECO:0000256" key="2">
    <source>
        <dbReference type="ARBA" id="ARBA00022801"/>
    </source>
</evidence>
<protein>
    <submittedName>
        <fullName evidence="5">ATP-dependent metallopeptidase FtsH/Yme1/Tma family protein</fullName>
    </submittedName>
</protein>
<dbReference type="GO" id="GO:0008270">
    <property type="term" value="F:zinc ion binding"/>
    <property type="evidence" value="ECO:0007669"/>
    <property type="project" value="InterPro"/>
</dbReference>
<keyword evidence="3" id="KW-0812">Transmembrane</keyword>
<name>A0A930EEZ1_9FIRM</name>
<sequence>MKRFIKNFAIYLVIFAVVLGVAFFYKGADGAKKTAEVKFSTFATHLEKGKYKTINITDRKMTATLKNGNKEYA</sequence>
<dbReference type="AlphaFoldDB" id="A0A930EEZ1"/>
<accession>A0A930EEZ1</accession>
<dbReference type="GO" id="GO:0005524">
    <property type="term" value="F:ATP binding"/>
    <property type="evidence" value="ECO:0007669"/>
    <property type="project" value="InterPro"/>
</dbReference>
<dbReference type="GO" id="GO:0006508">
    <property type="term" value="P:proteolysis"/>
    <property type="evidence" value="ECO:0007669"/>
    <property type="project" value="UniProtKB-KW"/>
</dbReference>
<dbReference type="GO" id="GO:0004176">
    <property type="term" value="F:ATP-dependent peptidase activity"/>
    <property type="evidence" value="ECO:0007669"/>
    <property type="project" value="InterPro"/>
</dbReference>
<evidence type="ECO:0000259" key="4">
    <source>
        <dbReference type="Pfam" id="PF06480"/>
    </source>
</evidence>
<organism evidence="5 6">
    <name type="scientific">Mogibacterium diversum</name>
    <dbReference type="NCBI Taxonomy" id="114527"/>
    <lineage>
        <taxon>Bacteria</taxon>
        <taxon>Bacillati</taxon>
        <taxon>Bacillota</taxon>
        <taxon>Clostridia</taxon>
        <taxon>Peptostreptococcales</taxon>
        <taxon>Anaerovoracaceae</taxon>
        <taxon>Mogibacterium</taxon>
    </lineage>
</organism>